<dbReference type="EMBL" id="FAOO01000028">
    <property type="protein sequence ID" value="CUU09059.1"/>
    <property type="molecule type" value="Genomic_DNA"/>
</dbReference>
<reference evidence="2" key="1">
    <citation type="submission" date="2015-11" db="EMBL/GenBank/DDBJ databases">
        <authorList>
            <person name="Varghese N."/>
        </authorList>
    </citation>
    <scope>NUCLEOTIDE SEQUENCE [LARGE SCALE GENOMIC DNA]</scope>
</reference>
<gene>
    <name evidence="1" type="ORF">JGI1_02243</name>
</gene>
<keyword evidence="2" id="KW-1185">Reference proteome</keyword>
<organism evidence="1 2">
    <name type="scientific">Candidatus Thermokryptus mobilis</name>
    <dbReference type="NCBI Taxonomy" id="1643428"/>
    <lineage>
        <taxon>Bacteria</taxon>
        <taxon>Pseudomonadati</taxon>
        <taxon>Candidatus Kryptoniota</taxon>
        <taxon>Candidatus Thermokryptus</taxon>
    </lineage>
</organism>
<evidence type="ECO:0000313" key="1">
    <source>
        <dbReference type="EMBL" id="CUU09059.1"/>
    </source>
</evidence>
<dbReference type="AlphaFoldDB" id="A0A0S4NF78"/>
<proteinExistence type="predicted"/>
<dbReference type="Proteomes" id="UP000320623">
    <property type="component" value="Unassembled WGS sequence"/>
</dbReference>
<dbReference type="STRING" id="1643428.GCA_001442855_02193"/>
<protein>
    <submittedName>
        <fullName evidence="1">Uncharacterized protein</fullName>
    </submittedName>
</protein>
<dbReference type="RefSeq" id="WP_181180357.1">
    <property type="nucleotide sequence ID" value="NZ_FAOO01000028.1"/>
</dbReference>
<evidence type="ECO:0000313" key="2">
    <source>
        <dbReference type="Proteomes" id="UP000320623"/>
    </source>
</evidence>
<accession>A0A0S4NF78</accession>
<sequence length="57" mass="6675">MLKLDDIKKYDRSDMFSKIANFHKQIRDAVSIGEKFNPNFQLKKLTKSFSPDLVAQQ</sequence>
<name>A0A0S4NF78_9BACT</name>